<name>A0ABS8XA52_9BURK</name>
<comment type="caution">
    <text evidence="2">The sequence shown here is derived from an EMBL/GenBank/DDBJ whole genome shotgun (WGS) entry which is preliminary data.</text>
</comment>
<evidence type="ECO:0000313" key="2">
    <source>
        <dbReference type="EMBL" id="MCE4535812.1"/>
    </source>
</evidence>
<organism evidence="2 3">
    <name type="scientific">Pelomonas caseinilytica</name>
    <dbReference type="NCBI Taxonomy" id="2906763"/>
    <lineage>
        <taxon>Bacteria</taxon>
        <taxon>Pseudomonadati</taxon>
        <taxon>Pseudomonadota</taxon>
        <taxon>Betaproteobacteria</taxon>
        <taxon>Burkholderiales</taxon>
        <taxon>Sphaerotilaceae</taxon>
        <taxon>Roseateles</taxon>
    </lineage>
</organism>
<sequence>MDSFDHALPEDMKQAAVVLATLAYDAAIADARLPRKPMPAEPSAEEQAQARQQADKRQRIKDRKALGELSAPPR</sequence>
<reference evidence="2 3" key="1">
    <citation type="submission" date="2021-12" db="EMBL/GenBank/DDBJ databases">
        <title>Genome seq of p7.</title>
        <authorList>
            <person name="Seo T."/>
        </authorList>
    </citation>
    <scope>NUCLEOTIDE SEQUENCE [LARGE SCALE GENOMIC DNA]</scope>
    <source>
        <strain evidence="2 3">P7</strain>
    </source>
</reference>
<evidence type="ECO:0000256" key="1">
    <source>
        <dbReference type="SAM" id="MobiDB-lite"/>
    </source>
</evidence>
<keyword evidence="3" id="KW-1185">Reference proteome</keyword>
<dbReference type="EMBL" id="JAJTWT010000001">
    <property type="protein sequence ID" value="MCE4535812.1"/>
    <property type="molecule type" value="Genomic_DNA"/>
</dbReference>
<proteinExistence type="predicted"/>
<accession>A0ABS8XA52</accession>
<dbReference type="Proteomes" id="UP001201463">
    <property type="component" value="Unassembled WGS sequence"/>
</dbReference>
<protein>
    <submittedName>
        <fullName evidence="2">Uncharacterized protein</fullName>
    </submittedName>
</protein>
<evidence type="ECO:0000313" key="3">
    <source>
        <dbReference type="Proteomes" id="UP001201463"/>
    </source>
</evidence>
<gene>
    <name evidence="2" type="ORF">LXT12_00880</name>
</gene>
<dbReference type="RefSeq" id="WP_233388533.1">
    <property type="nucleotide sequence ID" value="NZ_JAJTWT010000001.1"/>
</dbReference>
<feature type="region of interest" description="Disordered" evidence="1">
    <location>
        <begin position="33"/>
        <end position="74"/>
    </location>
</feature>